<evidence type="ECO:0000256" key="1">
    <source>
        <dbReference type="ARBA" id="ARBA00001231"/>
    </source>
</evidence>
<dbReference type="Gene3D" id="3.30.379.10">
    <property type="entry name" value="Chitobiase/beta-hexosaminidase domain 2-like"/>
    <property type="match status" value="2"/>
</dbReference>
<evidence type="ECO:0000313" key="11">
    <source>
        <dbReference type="EMBL" id="KAH3869272.1"/>
    </source>
</evidence>
<dbReference type="GO" id="GO:0005975">
    <property type="term" value="P:carbohydrate metabolic process"/>
    <property type="evidence" value="ECO:0007669"/>
    <property type="project" value="InterPro"/>
</dbReference>
<dbReference type="PANTHER" id="PTHR22600">
    <property type="entry name" value="BETA-HEXOSAMINIDASE"/>
    <property type="match status" value="1"/>
</dbReference>
<dbReference type="Pfam" id="PF03173">
    <property type="entry name" value="CHB_HEX"/>
    <property type="match status" value="2"/>
</dbReference>
<feature type="active site" description="Proton donor" evidence="8">
    <location>
        <position position="527"/>
    </location>
</feature>
<dbReference type="InterPro" id="IPR004867">
    <property type="entry name" value="CHB_C_dom"/>
</dbReference>
<organism evidence="11 12">
    <name type="scientific">Dreissena polymorpha</name>
    <name type="common">Zebra mussel</name>
    <name type="synonym">Mytilus polymorpha</name>
    <dbReference type="NCBI Taxonomy" id="45954"/>
    <lineage>
        <taxon>Eukaryota</taxon>
        <taxon>Metazoa</taxon>
        <taxon>Spiralia</taxon>
        <taxon>Lophotrochozoa</taxon>
        <taxon>Mollusca</taxon>
        <taxon>Bivalvia</taxon>
        <taxon>Autobranchia</taxon>
        <taxon>Heteroconchia</taxon>
        <taxon>Euheterodonta</taxon>
        <taxon>Imparidentia</taxon>
        <taxon>Neoheterodontei</taxon>
        <taxon>Myida</taxon>
        <taxon>Dreissenoidea</taxon>
        <taxon>Dreissenidae</taxon>
        <taxon>Dreissena</taxon>
    </lineage>
</organism>
<dbReference type="InterPro" id="IPR012291">
    <property type="entry name" value="CBM2_carb-bd_dom_sf"/>
</dbReference>
<dbReference type="InterPro" id="IPR015882">
    <property type="entry name" value="HEX_bac_N"/>
</dbReference>
<keyword evidence="5" id="KW-0326">Glycosidase</keyword>
<dbReference type="GO" id="GO:0030203">
    <property type="term" value="P:glycosaminoglycan metabolic process"/>
    <property type="evidence" value="ECO:0007669"/>
    <property type="project" value="TreeGrafter"/>
</dbReference>
<dbReference type="Proteomes" id="UP000828390">
    <property type="component" value="Unassembled WGS sequence"/>
</dbReference>
<dbReference type="Pfam" id="PF02838">
    <property type="entry name" value="Glyco_hydro_20b"/>
    <property type="match status" value="1"/>
</dbReference>
<dbReference type="GO" id="GO:0004563">
    <property type="term" value="F:beta-N-acetylhexosaminidase activity"/>
    <property type="evidence" value="ECO:0007669"/>
    <property type="project" value="UniProtKB-EC"/>
</dbReference>
<dbReference type="InterPro" id="IPR014756">
    <property type="entry name" value="Ig_E-set"/>
</dbReference>
<dbReference type="InterPro" id="IPR017853">
    <property type="entry name" value="GH"/>
</dbReference>
<evidence type="ECO:0000313" key="12">
    <source>
        <dbReference type="Proteomes" id="UP000828390"/>
    </source>
</evidence>
<keyword evidence="12" id="KW-1185">Reference proteome</keyword>
<feature type="chain" id="PRO_5038360265" description="beta-N-acetylhexosaminidase" evidence="9">
    <location>
        <begin position="25"/>
        <end position="1685"/>
    </location>
</feature>
<evidence type="ECO:0000256" key="9">
    <source>
        <dbReference type="SAM" id="SignalP"/>
    </source>
</evidence>
<dbReference type="SUPFAM" id="SSF49384">
    <property type="entry name" value="Carbohydrate-binding domain"/>
    <property type="match status" value="2"/>
</dbReference>
<dbReference type="GO" id="GO:0030247">
    <property type="term" value="F:polysaccharide binding"/>
    <property type="evidence" value="ECO:0007669"/>
    <property type="project" value="InterPro"/>
</dbReference>
<accession>A0A9D4M1R7</accession>
<dbReference type="InterPro" id="IPR013783">
    <property type="entry name" value="Ig-like_fold"/>
</dbReference>
<dbReference type="InterPro" id="IPR029018">
    <property type="entry name" value="Hex-like_dom2"/>
</dbReference>
<evidence type="ECO:0000256" key="8">
    <source>
        <dbReference type="PIRSR" id="PIRSR625705-1"/>
    </source>
</evidence>
<keyword evidence="9" id="KW-0732">Signal</keyword>
<dbReference type="Gene3D" id="2.60.40.290">
    <property type="match status" value="2"/>
</dbReference>
<reference evidence="11" key="2">
    <citation type="submission" date="2020-11" db="EMBL/GenBank/DDBJ databases">
        <authorList>
            <person name="McCartney M.A."/>
            <person name="Auch B."/>
            <person name="Kono T."/>
            <person name="Mallez S."/>
            <person name="Becker A."/>
            <person name="Gohl D.M."/>
            <person name="Silverstein K.A.T."/>
            <person name="Koren S."/>
            <person name="Bechman K.B."/>
            <person name="Herman A."/>
            <person name="Abrahante J.E."/>
            <person name="Garbe J."/>
        </authorList>
    </citation>
    <scope>NUCLEOTIDE SEQUENCE</scope>
    <source>
        <strain evidence="11">Duluth1</strain>
        <tissue evidence="11">Whole animal</tissue>
    </source>
</reference>
<dbReference type="Gene3D" id="3.20.20.80">
    <property type="entry name" value="Glycosidases"/>
    <property type="match status" value="2"/>
</dbReference>
<comment type="caution">
    <text evidence="11">The sequence shown here is derived from an EMBL/GenBank/DDBJ whole genome shotgun (WGS) entry which is preliminary data.</text>
</comment>
<dbReference type="SMART" id="SM01081">
    <property type="entry name" value="CHB_HEX"/>
    <property type="match status" value="2"/>
</dbReference>
<dbReference type="GO" id="GO:0016020">
    <property type="term" value="C:membrane"/>
    <property type="evidence" value="ECO:0007669"/>
    <property type="project" value="TreeGrafter"/>
</dbReference>
<sequence>MIVLLNNIWIFIVIFQIRTNQISADELDQNQLDTLAETLKIEIRVIDNLRREATNHIVRTTLRNDGLEPIPSSGWRLYFHSMLLLYPDVFPNNMTKELDVEQIRVGMVQGDLYYIEPMSGFKPLPARSARNYNIVVSLWAVQRTDFMPLWYVTSADKSVQPRIVQSTSSFDLDYVTDFDDVRQWKRWRGDRYNPFTPQERAEQLAYDYTNSEYKVIIPTPMSLQIDRQKPRVSFNSNWKVFAEDSIFYNTTVYITEELQIQHVVSKPNASVIILSHNTTIEPEGYTLNVDVNVIRLEASDTAGMFYAVQSLRSIMYHGDIPAMNVQDAPRYRWRGMHFDVARNFHTLADVKRLIDVMAMYKMNVLHLHLTDDEGWRLEIDGLPELTEVGGKRCHDPQENDCIIPQFGSGPFANSSGSGFFTKSQYREILSYATKNHIKVYPEFDMPAHSHAAVASMESRFRKTKSSEYRLVDQEDSSTYLSVQNWKDNVLNPCINSTYAFIGKVMNEVKALHANIQPLAIFHFGGDEVAKGAWEKSPRCKKFLRTFPRYNVSQGLKKYFVERVVYLAAERGMSLGGWEDGYFNGSAPIPAGDLSGAYLYVNPWNNIWEWGSGSNAYKLANAGYKVIMTQATNLYFDHPQEPDPEERGLYWATRFTDTRKVFDFRPDELYDNIREDRSGNPQSKHDVCGDDMSKCTRLEKPENVIGIQGALWSETIRTSENMDYMLFPRLLALAERAWHKASFEQTGASSQSDWLSFAKALGTKEFLRLEGNGVQYRIPPPGARVLSDEVTVTTKYPGLGAQYSSDNGSTWQDIGTYQPTNVTWNDAGAILLRATNAYGTRYSRSIKLSQGPVKKWSDQKDVDYIAANLTVFVEVVDNLDKDAKYFMTMSVRFGNIGAHNITAGSWKIYFYTLYGAKPGEKLTCGMTVGHVNGILYYFEPTSGDAFPGIPSNGTLRCVYKNWRWIVSRTDNMPNWYVAADGMKAQKLASTVDEALTYVGPFDAPQKWKRAKEDKYDPYTPAVRYDVLDRGPSQKRPFKIIPTPVESTIDAGKTMKFDPLTWSRRIFPGIPKPLPLGTSSLFNRREVVIKASTGTGALHGAQTLISLLQNNGGTLPRATVKDYPRYSYRGVMLDVARNFKPLPWILKFLDVMSMYKLNKLHLHLSDDEAWRVEIEGIPELTQVGAKRCHSEYRDDCVIPQLGSGPDTDTYGTGYYNKTEYQTILQYANERHIEIIPEIDMPAHSAAAIFTMETREDEIEHMRSHGNENLPESWLLFDHKSAKNVLSVQRWKKNAMNPCMNSTYRFVEKVIDGLIALHKDFQPLSKFHMGGDEVAHGVWNGSEECRNNPNIPKSILSDTGQLQRVFMRRVSDIVAQKNLDLAVWEDGVYADDKPNPIADYKSKNVFVYPWNNRWGTNFAIRTAEFADAGYKVILPLATHLYFDQPQEPDPESRGLYWATRFTDTRKVFGLMPDDIFANLGPDRMGNPVTLEKICGSNTCPQPKKTENIIGMQACMWAEVMRTEGQFHEMAFPRVLALAERAWHRADWETMMSPPRDAARDKEWEVFADALGYAELPRLEQKGVMYLVEPPGAKIESDGTLKANARYPGHVIEVMDEKSQKWVEFKERKLAHGQYTFHFRVRTPGDGRVSRTVELKATIKAPGSSAQEIRSSKFPMLFVCLWCMSRALV</sequence>
<dbReference type="InterPro" id="IPR004866">
    <property type="entry name" value="CHB/HEX_N_dom"/>
</dbReference>
<gene>
    <name evidence="11" type="ORF">DPMN_032435</name>
</gene>
<dbReference type="PANTHER" id="PTHR22600:SF57">
    <property type="entry name" value="BETA-N-ACETYLHEXOSAMINIDASE"/>
    <property type="match status" value="1"/>
</dbReference>
<evidence type="ECO:0000256" key="5">
    <source>
        <dbReference type="ARBA" id="ARBA00023295"/>
    </source>
</evidence>
<dbReference type="EC" id="3.2.1.52" evidence="3"/>
<dbReference type="SUPFAM" id="SSF51445">
    <property type="entry name" value="(Trans)glycosidases"/>
    <property type="match status" value="2"/>
</dbReference>
<dbReference type="Pfam" id="PF03174">
    <property type="entry name" value="CHB_HEX_C"/>
    <property type="match status" value="2"/>
</dbReference>
<dbReference type="InterPro" id="IPR015883">
    <property type="entry name" value="Glyco_hydro_20_cat"/>
</dbReference>
<dbReference type="PRINTS" id="PR00738">
    <property type="entry name" value="GLHYDRLASE20"/>
</dbReference>
<evidence type="ECO:0000256" key="7">
    <source>
        <dbReference type="ARBA" id="ARBA00033000"/>
    </source>
</evidence>
<reference evidence="11" key="1">
    <citation type="journal article" date="2019" name="bioRxiv">
        <title>The Genome of the Zebra Mussel, Dreissena polymorpha: A Resource for Invasive Species Research.</title>
        <authorList>
            <person name="McCartney M.A."/>
            <person name="Auch B."/>
            <person name="Kono T."/>
            <person name="Mallez S."/>
            <person name="Zhang Y."/>
            <person name="Obille A."/>
            <person name="Becker A."/>
            <person name="Abrahante J.E."/>
            <person name="Garbe J."/>
            <person name="Badalamenti J.P."/>
            <person name="Herman A."/>
            <person name="Mangelson H."/>
            <person name="Liachko I."/>
            <person name="Sullivan S."/>
            <person name="Sone E.D."/>
            <person name="Koren S."/>
            <person name="Silverstein K.A.T."/>
            <person name="Beckman K.B."/>
            <person name="Gohl D.M."/>
        </authorList>
    </citation>
    <scope>NUCLEOTIDE SEQUENCE</scope>
    <source>
        <strain evidence="11">Duluth1</strain>
        <tissue evidence="11">Whole animal</tissue>
    </source>
</reference>
<feature type="signal peptide" evidence="9">
    <location>
        <begin position="1"/>
        <end position="24"/>
    </location>
</feature>
<dbReference type="Pfam" id="PF00728">
    <property type="entry name" value="Glyco_hydro_20"/>
    <property type="match status" value="2"/>
</dbReference>
<dbReference type="InterPro" id="IPR008965">
    <property type="entry name" value="CBM2/CBM3_carb-bd_dom_sf"/>
</dbReference>
<evidence type="ECO:0000256" key="2">
    <source>
        <dbReference type="ARBA" id="ARBA00006285"/>
    </source>
</evidence>
<dbReference type="InterPro" id="IPR025705">
    <property type="entry name" value="Beta_hexosaminidase_sua/sub"/>
</dbReference>
<proteinExistence type="inferred from homology"/>
<feature type="domain" description="Chitobiase/beta-hexosaminidases N-terminal" evidence="10">
    <location>
        <begin position="37"/>
        <end position="199"/>
    </location>
</feature>
<dbReference type="SUPFAM" id="SSF81296">
    <property type="entry name" value="E set domains"/>
    <property type="match status" value="2"/>
</dbReference>
<comment type="catalytic activity">
    <reaction evidence="1">
        <text>Hydrolysis of terminal non-reducing N-acetyl-D-hexosamine residues in N-acetyl-beta-D-hexosaminides.</text>
        <dbReference type="EC" id="3.2.1.52"/>
    </reaction>
</comment>
<dbReference type="EMBL" id="JAIWYP010000002">
    <property type="protein sequence ID" value="KAH3869272.1"/>
    <property type="molecule type" value="Genomic_DNA"/>
</dbReference>
<dbReference type="Gene3D" id="2.60.40.10">
    <property type="entry name" value="Immunoglobulins"/>
    <property type="match status" value="2"/>
</dbReference>
<dbReference type="SUPFAM" id="SSF55545">
    <property type="entry name" value="beta-N-acetylhexosaminidase-like domain"/>
    <property type="match status" value="2"/>
</dbReference>
<feature type="domain" description="Chitobiase/beta-hexosaminidases N-terminal" evidence="10">
    <location>
        <begin position="866"/>
        <end position="1021"/>
    </location>
</feature>
<keyword evidence="4" id="KW-0378">Hydrolase</keyword>
<evidence type="ECO:0000256" key="4">
    <source>
        <dbReference type="ARBA" id="ARBA00022801"/>
    </source>
</evidence>
<comment type="similarity">
    <text evidence="2">Belongs to the glycosyl hydrolase 20 family.</text>
</comment>
<name>A0A9D4M1R7_DREPO</name>
<evidence type="ECO:0000256" key="6">
    <source>
        <dbReference type="ARBA" id="ARBA00030512"/>
    </source>
</evidence>
<protein>
    <recommendedName>
        <fullName evidence="3">beta-N-acetylhexosaminidase</fullName>
        <ecNumber evidence="3">3.2.1.52</ecNumber>
    </recommendedName>
    <alternativeName>
        <fullName evidence="6">Beta-N-acetylhexosaminidase</fullName>
    </alternativeName>
    <alternativeName>
        <fullName evidence="7">N-acetyl-beta-glucosaminidase</fullName>
    </alternativeName>
</protein>
<evidence type="ECO:0000259" key="10">
    <source>
        <dbReference type="SMART" id="SM01081"/>
    </source>
</evidence>
<evidence type="ECO:0000256" key="3">
    <source>
        <dbReference type="ARBA" id="ARBA00012663"/>
    </source>
</evidence>